<dbReference type="EMBL" id="RQWK01000001">
    <property type="protein sequence ID" value="KAA9409938.1"/>
    <property type="molecule type" value="Genomic_DNA"/>
</dbReference>
<keyword evidence="1" id="KW-1277">Toxin-antitoxin system</keyword>
<evidence type="ECO:0000256" key="1">
    <source>
        <dbReference type="ARBA" id="ARBA00022649"/>
    </source>
</evidence>
<comment type="caution">
    <text evidence="2">The sequence shown here is derived from an EMBL/GenBank/DDBJ whole genome shotgun (WGS) entry which is preliminary data.</text>
</comment>
<reference evidence="2 3" key="1">
    <citation type="submission" date="2018-11" db="EMBL/GenBank/DDBJ databases">
        <title>Genomic analysis of Haloarcula hispanica CBA1121.</title>
        <authorList>
            <person name="Kim Y.B."/>
            <person name="Roh S.W."/>
        </authorList>
    </citation>
    <scope>NUCLEOTIDE SEQUENCE [LARGE SCALE GENOMIC DNA]</scope>
    <source>
        <strain evidence="2 3">CBA1121</strain>
    </source>
</reference>
<evidence type="ECO:0008006" key="4">
    <source>
        <dbReference type="Google" id="ProtNLM"/>
    </source>
</evidence>
<evidence type="ECO:0000313" key="3">
    <source>
        <dbReference type="Proteomes" id="UP000326244"/>
    </source>
</evidence>
<organism evidence="2 3">
    <name type="scientific">Haloarcula hispanica</name>
    <dbReference type="NCBI Taxonomy" id="51589"/>
    <lineage>
        <taxon>Archaea</taxon>
        <taxon>Methanobacteriati</taxon>
        <taxon>Methanobacteriota</taxon>
        <taxon>Stenosarchaea group</taxon>
        <taxon>Halobacteria</taxon>
        <taxon>Halobacteriales</taxon>
        <taxon>Haloarculaceae</taxon>
        <taxon>Haloarcula</taxon>
    </lineage>
</organism>
<sequence length="79" mass="9255">MPSKTISLKEETYERLRRKKGEGESFSDVIDRILTEEEHPLYGLVGLAEDDEVAQIQEKSRSFRDDVDRRINDESQIEQ</sequence>
<dbReference type="RefSeq" id="WP_050007776.1">
    <property type="nucleotide sequence ID" value="NZ_CABITY010000006.1"/>
</dbReference>
<accession>A0A5J5LKF9</accession>
<evidence type="ECO:0000313" key="2">
    <source>
        <dbReference type="EMBL" id="KAA9409938.1"/>
    </source>
</evidence>
<dbReference type="AlphaFoldDB" id="A0A5J5LKF9"/>
<gene>
    <name evidence="2" type="ORF">EGO51_09025</name>
</gene>
<dbReference type="Pfam" id="PF02697">
    <property type="entry name" value="VAPB_antitox"/>
    <property type="match status" value="1"/>
</dbReference>
<dbReference type="InterPro" id="IPR003847">
    <property type="entry name" value="Put_antitoxin"/>
</dbReference>
<name>A0A5J5LKF9_HALHI</name>
<dbReference type="GeneID" id="25157340"/>
<dbReference type="Proteomes" id="UP000326244">
    <property type="component" value="Unassembled WGS sequence"/>
</dbReference>
<proteinExistence type="predicted"/>
<protein>
    <recommendedName>
        <fullName evidence="4">Antitoxin</fullName>
    </recommendedName>
</protein>